<name>F4RJX8_MELLP</name>
<dbReference type="HOGENOM" id="CLU_030195_1_1_1"/>
<gene>
    <name evidence="2" type="ORF">MELLADRAFT_116320</name>
</gene>
<sequence length="442" mass="49511">MCKCLYTLRYSIHFPVFIFLLFATIFRSSESAALPHLKNDTDVQIPPLETRTQLDSKNIVVLEPLQPHLSTDTTKRPQITKRPQNVTDTALLDECMSRPLSPQLWTELGLDEFLHNYPGGDTLTLPQLADRVNLTNFDCGIEKPCYADQLCQPVRGKEWYILVAAQEWNAFMNAIYSAIGWAMTMMQGIAPSMVSDFYPDLPDTWAIIKAFATLLTSVSKVYPTEGLISCTKYWYQFLQGEFGLFAGISGMMDDVLIKNPVNQHDKWTYFSYTLSKNQDLAQMAVANLSQSTIQAGISTENGIYRVLKDGKFLTDHSVAGPKAIGHINNLAGDKQAELKASVQLHLLAALWEQQHIFVTRGSDPCTDSGPNGAWAGDDVLSFCGPDNVMMNIIQADGKKSVKKIFNAHLVEQKYNFSIGYLTQAAWECQKKSGKFEFDVWNA</sequence>
<dbReference type="Pfam" id="PF25278">
    <property type="entry name" value="DUF7872"/>
    <property type="match status" value="1"/>
</dbReference>
<dbReference type="PANTHER" id="PTHR33339:SF1">
    <property type="entry name" value="LYSM DOMAIN-CONTAINING PROTEIN"/>
    <property type="match status" value="1"/>
</dbReference>
<reference evidence="3" key="1">
    <citation type="journal article" date="2011" name="Proc. Natl. Acad. Sci. U.S.A.">
        <title>Obligate biotrophy features unraveled by the genomic analysis of rust fungi.</title>
        <authorList>
            <person name="Duplessis S."/>
            <person name="Cuomo C.A."/>
            <person name="Lin Y.-C."/>
            <person name="Aerts A."/>
            <person name="Tisserant E."/>
            <person name="Veneault-Fourrey C."/>
            <person name="Joly D.L."/>
            <person name="Hacquard S."/>
            <person name="Amselem J."/>
            <person name="Cantarel B.L."/>
            <person name="Chiu R."/>
            <person name="Coutinho P.M."/>
            <person name="Feau N."/>
            <person name="Field M."/>
            <person name="Frey P."/>
            <person name="Gelhaye E."/>
            <person name="Goldberg J."/>
            <person name="Grabherr M.G."/>
            <person name="Kodira C.D."/>
            <person name="Kohler A."/>
            <person name="Kuees U."/>
            <person name="Lindquist E.A."/>
            <person name="Lucas S.M."/>
            <person name="Mago R."/>
            <person name="Mauceli E."/>
            <person name="Morin E."/>
            <person name="Murat C."/>
            <person name="Pangilinan J.L."/>
            <person name="Park R."/>
            <person name="Pearson M."/>
            <person name="Quesneville H."/>
            <person name="Rouhier N."/>
            <person name="Sakthikumar S."/>
            <person name="Salamov A.A."/>
            <person name="Schmutz J."/>
            <person name="Selles B."/>
            <person name="Shapiro H."/>
            <person name="Tanguay P."/>
            <person name="Tuskan G.A."/>
            <person name="Henrissat B."/>
            <person name="Van de Peer Y."/>
            <person name="Rouze P."/>
            <person name="Ellis J.G."/>
            <person name="Dodds P.N."/>
            <person name="Schein J.E."/>
            <person name="Zhong S."/>
            <person name="Hamelin R.C."/>
            <person name="Grigoriev I.V."/>
            <person name="Szabo L.J."/>
            <person name="Martin F."/>
        </authorList>
    </citation>
    <scope>NUCLEOTIDE SEQUENCE [LARGE SCALE GENOMIC DNA]</scope>
    <source>
        <strain evidence="3">98AG31 / pathotype 3-4-7</strain>
    </source>
</reference>
<organism evidence="3">
    <name type="scientific">Melampsora larici-populina (strain 98AG31 / pathotype 3-4-7)</name>
    <name type="common">Poplar leaf rust fungus</name>
    <dbReference type="NCBI Taxonomy" id="747676"/>
    <lineage>
        <taxon>Eukaryota</taxon>
        <taxon>Fungi</taxon>
        <taxon>Dikarya</taxon>
        <taxon>Basidiomycota</taxon>
        <taxon>Pucciniomycotina</taxon>
        <taxon>Pucciniomycetes</taxon>
        <taxon>Pucciniales</taxon>
        <taxon>Melampsoraceae</taxon>
        <taxon>Melampsora</taxon>
    </lineage>
</organism>
<dbReference type="OrthoDB" id="2501761at2759"/>
<dbReference type="InParanoid" id="F4RJX8"/>
<dbReference type="AlphaFoldDB" id="F4RJX8"/>
<dbReference type="InterPro" id="IPR057194">
    <property type="entry name" value="DUF7872"/>
</dbReference>
<dbReference type="PANTHER" id="PTHR33339">
    <property type="entry name" value="LYSM DOMAIN-CONTAINING PROTEIN"/>
    <property type="match status" value="1"/>
</dbReference>
<evidence type="ECO:0000313" key="3">
    <source>
        <dbReference type="Proteomes" id="UP000001072"/>
    </source>
</evidence>
<dbReference type="VEuPathDB" id="FungiDB:MELLADRAFT_116320"/>
<dbReference type="KEGG" id="mlr:MELLADRAFT_116320"/>
<accession>F4RJX8</accession>
<proteinExistence type="predicted"/>
<dbReference type="GeneID" id="18925788"/>
<protein>
    <recommendedName>
        <fullName evidence="1">DUF7872 domain-containing protein</fullName>
    </recommendedName>
</protein>
<evidence type="ECO:0000259" key="1">
    <source>
        <dbReference type="Pfam" id="PF25278"/>
    </source>
</evidence>
<dbReference type="EMBL" id="GL883104">
    <property type="protein sequence ID" value="EGG07388.1"/>
    <property type="molecule type" value="Genomic_DNA"/>
</dbReference>
<evidence type="ECO:0000313" key="2">
    <source>
        <dbReference type="EMBL" id="EGG07388.1"/>
    </source>
</evidence>
<dbReference type="RefSeq" id="XP_007409295.1">
    <property type="nucleotide sequence ID" value="XM_007409233.1"/>
</dbReference>
<keyword evidence="3" id="KW-1185">Reference proteome</keyword>
<dbReference type="Proteomes" id="UP000001072">
    <property type="component" value="Unassembled WGS sequence"/>
</dbReference>
<feature type="domain" description="DUF7872" evidence="1">
    <location>
        <begin position="260"/>
        <end position="441"/>
    </location>
</feature>